<evidence type="ECO:0008006" key="4">
    <source>
        <dbReference type="Google" id="ProtNLM"/>
    </source>
</evidence>
<dbReference type="GO" id="GO:0016702">
    <property type="term" value="F:oxidoreductase activity, acting on single donors with incorporation of molecular oxygen, incorporation of two atoms of oxygen"/>
    <property type="evidence" value="ECO:0007669"/>
    <property type="project" value="InterPro"/>
</dbReference>
<dbReference type="PANTHER" id="PTHR34315">
    <property type="match status" value="1"/>
</dbReference>
<protein>
    <recommendedName>
        <fullName evidence="4">Intradiol ring-cleavage dioxygenases domain-containing protein</fullName>
    </recommendedName>
</protein>
<keyword evidence="1" id="KW-1133">Transmembrane helix</keyword>
<keyword evidence="1" id="KW-0812">Transmembrane</keyword>
<dbReference type="Proteomes" id="UP001211907">
    <property type="component" value="Unassembled WGS sequence"/>
</dbReference>
<dbReference type="CDD" id="cd03457">
    <property type="entry name" value="intradiol_dioxygenase_like"/>
    <property type="match status" value="1"/>
</dbReference>
<dbReference type="InterPro" id="IPR015889">
    <property type="entry name" value="Intradiol_dOase_core"/>
</dbReference>
<accession>A0AAD5T5X9</accession>
<keyword evidence="3" id="KW-1185">Reference proteome</keyword>
<feature type="transmembrane region" description="Helical" evidence="1">
    <location>
        <begin position="282"/>
        <end position="301"/>
    </location>
</feature>
<name>A0AAD5T5X9_9FUNG</name>
<comment type="caution">
    <text evidence="2">The sequence shown here is derived from an EMBL/GenBank/DDBJ whole genome shotgun (WGS) entry which is preliminary data.</text>
</comment>
<sequence length="324" mass="34685">MIYIAERDSASVLAKSHKSSKTGVTQSSNATAVFGTSVACILQPEVTYGPYYVSGEYIRHDMRESQLGVDLYVDVQVIDTSSCTTIPGIYIELWHCNSTGVYSGVVASGNGNSADTSNLNATFHRGLFKTNSDGIAQGITKFPGHYTGRASHIHVIAHMNGTILANNTYISNNYAHIGQIFFDQDLISSVEATSPYSTNTQQLTTNSKDNLLAEETGNSFDPIVQYVWLGDFVSDGIFAWISIGVNTQYNQAVSPAAYLTAHGGVANANGGFFGPGGGVPSVAGAVVSVLVLLALGGLAWYKGADIKDFVAKRWDQLPFQRLKE</sequence>
<reference evidence="2" key="1">
    <citation type="submission" date="2020-05" db="EMBL/GenBank/DDBJ databases">
        <title>Phylogenomic resolution of chytrid fungi.</title>
        <authorList>
            <person name="Stajich J.E."/>
            <person name="Amses K."/>
            <person name="Simmons R."/>
            <person name="Seto K."/>
            <person name="Myers J."/>
            <person name="Bonds A."/>
            <person name="Quandt C.A."/>
            <person name="Barry K."/>
            <person name="Liu P."/>
            <person name="Grigoriev I."/>
            <person name="Longcore J.E."/>
            <person name="James T.Y."/>
        </authorList>
    </citation>
    <scope>NUCLEOTIDE SEQUENCE</scope>
    <source>
        <strain evidence="2">JEL0513</strain>
    </source>
</reference>
<organism evidence="2 3">
    <name type="scientific">Physocladia obscura</name>
    <dbReference type="NCBI Taxonomy" id="109957"/>
    <lineage>
        <taxon>Eukaryota</taxon>
        <taxon>Fungi</taxon>
        <taxon>Fungi incertae sedis</taxon>
        <taxon>Chytridiomycota</taxon>
        <taxon>Chytridiomycota incertae sedis</taxon>
        <taxon>Chytridiomycetes</taxon>
        <taxon>Chytridiales</taxon>
        <taxon>Chytriomycetaceae</taxon>
        <taxon>Physocladia</taxon>
    </lineage>
</organism>
<evidence type="ECO:0000313" key="3">
    <source>
        <dbReference type="Proteomes" id="UP001211907"/>
    </source>
</evidence>
<dbReference type="EMBL" id="JADGJH010000255">
    <property type="protein sequence ID" value="KAJ3132298.1"/>
    <property type="molecule type" value="Genomic_DNA"/>
</dbReference>
<keyword evidence="1" id="KW-0472">Membrane</keyword>
<evidence type="ECO:0000256" key="1">
    <source>
        <dbReference type="SAM" id="Phobius"/>
    </source>
</evidence>
<dbReference type="AlphaFoldDB" id="A0AAD5T5X9"/>
<dbReference type="SUPFAM" id="SSF49482">
    <property type="entry name" value="Aromatic compound dioxygenase"/>
    <property type="match status" value="1"/>
</dbReference>
<evidence type="ECO:0000313" key="2">
    <source>
        <dbReference type="EMBL" id="KAJ3132298.1"/>
    </source>
</evidence>
<dbReference type="Gene3D" id="2.60.130.10">
    <property type="entry name" value="Aromatic compound dioxygenase"/>
    <property type="match status" value="1"/>
</dbReference>
<proteinExistence type="predicted"/>
<dbReference type="PANTHER" id="PTHR34315:SF1">
    <property type="entry name" value="INTRADIOL RING-CLEAVAGE DIOXYGENASES DOMAIN-CONTAINING PROTEIN-RELATED"/>
    <property type="match status" value="1"/>
</dbReference>
<gene>
    <name evidence="2" type="ORF">HK100_005457</name>
</gene>
<dbReference type="GO" id="GO:0005506">
    <property type="term" value="F:iron ion binding"/>
    <property type="evidence" value="ECO:0007669"/>
    <property type="project" value="InterPro"/>
</dbReference>